<reference evidence="5" key="1">
    <citation type="submission" date="2021-01" db="EMBL/GenBank/DDBJ databases">
        <authorList>
            <person name="Li R."/>
            <person name="Bekaert M."/>
        </authorList>
    </citation>
    <scope>NUCLEOTIDE SEQUENCE</scope>
    <source>
        <strain evidence="5">Farmed</strain>
    </source>
</reference>
<dbReference type="InterPro" id="IPR036770">
    <property type="entry name" value="Ankyrin_rpt-contain_sf"/>
</dbReference>
<dbReference type="PROSITE" id="PS50088">
    <property type="entry name" value="ANK_REPEAT"/>
    <property type="match status" value="1"/>
</dbReference>
<dbReference type="AlphaFoldDB" id="A0A812DPP8"/>
<comment type="caution">
    <text evidence="5">The sequence shown here is derived from an EMBL/GenBank/DDBJ whole genome shotgun (WGS) entry which is preliminary data.</text>
</comment>
<dbReference type="Gene3D" id="1.25.40.20">
    <property type="entry name" value="Ankyrin repeat-containing domain"/>
    <property type="match status" value="2"/>
</dbReference>
<evidence type="ECO:0000256" key="1">
    <source>
        <dbReference type="ARBA" id="ARBA00023054"/>
    </source>
</evidence>
<dbReference type="PANTHER" id="PTHR12784">
    <property type="entry name" value="STEERIN"/>
    <property type="match status" value="1"/>
</dbReference>
<name>A0A812DPP8_ACAPH</name>
<keyword evidence="2" id="KW-0040">ANK repeat</keyword>
<gene>
    <name evidence="5" type="ORF">SPHA_59882</name>
</gene>
<protein>
    <recommendedName>
        <fullName evidence="4">CortBP2/NAV1-like AAA+ ATPase lid domain-containing protein</fullName>
    </recommendedName>
</protein>
<dbReference type="Pfam" id="PF12796">
    <property type="entry name" value="Ank_2"/>
    <property type="match status" value="1"/>
</dbReference>
<dbReference type="InterPro" id="IPR057568">
    <property type="entry name" value="CortBP2_NAV1-like_AAA_lid"/>
</dbReference>
<dbReference type="EMBL" id="CAHIKZ030004150">
    <property type="protein sequence ID" value="CAE1307913.1"/>
    <property type="molecule type" value="Genomic_DNA"/>
</dbReference>
<dbReference type="Pfam" id="PF00023">
    <property type="entry name" value="Ank"/>
    <property type="match status" value="1"/>
</dbReference>
<feature type="compositionally biased region" description="Low complexity" evidence="3">
    <location>
        <begin position="1033"/>
        <end position="1046"/>
    </location>
</feature>
<dbReference type="InterPro" id="IPR027417">
    <property type="entry name" value="P-loop_NTPase"/>
</dbReference>
<proteinExistence type="predicted"/>
<keyword evidence="1" id="KW-0175">Coiled coil</keyword>
<dbReference type="Pfam" id="PF25408">
    <property type="entry name" value="AAA_lid_NAV1"/>
    <property type="match status" value="1"/>
</dbReference>
<feature type="region of interest" description="Disordered" evidence="3">
    <location>
        <begin position="1066"/>
        <end position="1109"/>
    </location>
</feature>
<feature type="domain" description="CortBP2/NAV1-like AAA+ ATPase lid" evidence="4">
    <location>
        <begin position="783"/>
        <end position="859"/>
    </location>
</feature>
<evidence type="ECO:0000259" key="4">
    <source>
        <dbReference type="Pfam" id="PF25408"/>
    </source>
</evidence>
<dbReference type="SMART" id="SM00248">
    <property type="entry name" value="ANK"/>
    <property type="match status" value="5"/>
</dbReference>
<dbReference type="PROSITE" id="PS50297">
    <property type="entry name" value="ANK_REP_REGION"/>
    <property type="match status" value="1"/>
</dbReference>
<feature type="compositionally biased region" description="Polar residues" evidence="3">
    <location>
        <begin position="1066"/>
        <end position="1087"/>
    </location>
</feature>
<accession>A0A812DPP8</accession>
<evidence type="ECO:0000313" key="5">
    <source>
        <dbReference type="EMBL" id="CAE1307913.1"/>
    </source>
</evidence>
<sequence length="1174" mass="129303">MPAQPPLSVCPSAQPPLSCRAFNPLCLSVRPTTSVGLSVPAQPPLSVCPCPPNHLCLSVRARPTTSVCLSVPAQPPLSARPTTSCLPAQPPLSVSPCPPNHLCLSVSVCLSCPYLCLSVQPPLSVHFLPLSVKPSFRSLFSPSSPPSPPTTTATTNTSSVSSSSSSFLVSLVSSLASKQSQLNKHAASGNLHDLQVLLDFYHKQHQHENKDLEILQASIAAAMVYAAQSGQQECLRLLLKYVSSDCASEMGFYPLHAAAKNGHKSCLEVLLDSGANVNSADPSGWIPLEWSAASGYEDCCLLLLNKGSILNLTKKENTSTIFHHTARSGNTKCLEILLLNLNGKKACEENIPSRETLTEFVNCQNEDGQTVCHLAAMNKSEDCLEMILKLADADLLLTDKQEQSVYDVASPACHYFLSHKTKVPSRNCSVILQVKQFLDISNPAQESRDNKISSEKIPAQISLFHVGSMNIQPITSWAQFQDLLHNTVHTYYRLLDHGFHTNKATQLNSAADPEQTPFTLGFSLNNIKKYSIGSFELSVTQEFPSVTPYELINENCEDDKASVSVTIEDTDLSSMSLAFSLLMPHQTIQSYFRLLEQYKNVVFYGPRYTQKRKLSQQIARYIAAKEAKDGCFASIIYVKLHPNYTKQDINKMLIENGCMVPIKTENTNRLARILILDGLDRISIPDVLHNLLEAIEHRGQRYTFKVTSDDDTNLTCFLVDRFYVIGTMNKLRLSGLKVSVQQRFRWVQFRVNMEPILGLLARHLLVRVLQCNHGKLPASSDPVYRAVEWVISVWQKLNDSLSKLGLPDAIMGPSLFMSCPVQSGKPEAIYRWLKEIWNEEISPAIYQTTVANHSVMKENIPGSNFEKVAHKALYILLQRSVSSGCPLTGQEKTSYLKEFNGHHNSEGFTKTYQAEQRFPASSNQQEHPFCHTSHITPACVTTTTTTASSTSPLSPCSPNATFSTSSCNGNTNEEKDFADLKNLNIFSSKRSLPESTLLKKACDQLKDPMETNESCPKMRKLEIRSPKSIFDPSNSNSSSSSLPSSNFSASNIRTGLSCFKTKSANSISGSNVDNNNSKPSDSRNSFSDDPLPSPSERSKRNPSSFTFSLASPSPTLNSFKFVETSPPVKLALSCEQRERQQQQPAPVDIQLVPAVDNSTSATAMETVQPPTKLC</sequence>
<feature type="region of interest" description="Disordered" evidence="3">
    <location>
        <begin position="141"/>
        <end position="160"/>
    </location>
</feature>
<organism evidence="5 6">
    <name type="scientific">Acanthosepion pharaonis</name>
    <name type="common">Pharaoh cuttlefish</name>
    <name type="synonym">Sepia pharaonis</name>
    <dbReference type="NCBI Taxonomy" id="158019"/>
    <lineage>
        <taxon>Eukaryota</taxon>
        <taxon>Metazoa</taxon>
        <taxon>Spiralia</taxon>
        <taxon>Lophotrochozoa</taxon>
        <taxon>Mollusca</taxon>
        <taxon>Cephalopoda</taxon>
        <taxon>Coleoidea</taxon>
        <taxon>Decapodiformes</taxon>
        <taxon>Sepiida</taxon>
        <taxon>Sepiina</taxon>
        <taxon>Sepiidae</taxon>
        <taxon>Acanthosepion</taxon>
    </lineage>
</organism>
<dbReference type="OrthoDB" id="6021133at2759"/>
<dbReference type="PANTHER" id="PTHR12784:SF28">
    <property type="entry name" value="PROTEIN SICKIE"/>
    <property type="match status" value="1"/>
</dbReference>
<evidence type="ECO:0000256" key="2">
    <source>
        <dbReference type="PROSITE-ProRule" id="PRU00023"/>
    </source>
</evidence>
<dbReference type="InterPro" id="IPR002110">
    <property type="entry name" value="Ankyrin_rpt"/>
</dbReference>
<feature type="region of interest" description="Disordered" evidence="3">
    <location>
        <begin position="1007"/>
        <end position="1046"/>
    </location>
</feature>
<evidence type="ECO:0000313" key="6">
    <source>
        <dbReference type="Proteomes" id="UP000597762"/>
    </source>
</evidence>
<dbReference type="GO" id="GO:0022008">
    <property type="term" value="P:neurogenesis"/>
    <property type="evidence" value="ECO:0007669"/>
    <property type="project" value="InterPro"/>
</dbReference>
<evidence type="ECO:0000256" key="3">
    <source>
        <dbReference type="SAM" id="MobiDB-lite"/>
    </source>
</evidence>
<dbReference type="Proteomes" id="UP000597762">
    <property type="component" value="Unassembled WGS sequence"/>
</dbReference>
<feature type="repeat" description="ANK" evidence="2">
    <location>
        <begin position="250"/>
        <end position="282"/>
    </location>
</feature>
<keyword evidence="6" id="KW-1185">Reference proteome</keyword>
<feature type="compositionally biased region" description="Low complexity" evidence="3">
    <location>
        <begin position="150"/>
        <end position="160"/>
    </location>
</feature>
<dbReference type="InterPro" id="IPR039041">
    <property type="entry name" value="Nav/unc-53"/>
</dbReference>
<dbReference type="Gene3D" id="3.40.50.300">
    <property type="entry name" value="P-loop containing nucleotide triphosphate hydrolases"/>
    <property type="match status" value="1"/>
</dbReference>
<dbReference type="SUPFAM" id="SSF48403">
    <property type="entry name" value="Ankyrin repeat"/>
    <property type="match status" value="1"/>
</dbReference>